<dbReference type="KEGG" id="srd:SD10_02460"/>
<sequence length="270" mass="30535">MFYFFSKTITYLLTPAGWLITTLLLAFFTKKVHYRRRLIGLGLAIFWVFGNSFLMNELALWWEYPIQPNLAASTDSSNRIAVVLTGSLINSLKEVPASVPTKYGPSRFLLGREIDRAGQALFLYKTGVVQKILISGGNGDLPIQAKRASDEGEMTAQFLIVAGVNPNDIVLERKSLNTHENAQFTAQLLRQRFKTNQCVLVTSAWHMRRAVGCFQKEGIQVTPFAGSFLSRERSFLPGEWLLPHESAFFDSYYLIRELVGYLTYKLAGYI</sequence>
<dbReference type="GO" id="GO:0043164">
    <property type="term" value="P:Gram-negative-bacterium-type cell wall biogenesis"/>
    <property type="evidence" value="ECO:0007669"/>
    <property type="project" value="TreeGrafter"/>
</dbReference>
<dbReference type="RefSeq" id="WP_046375528.1">
    <property type="nucleotide sequence ID" value="NZ_CP010429.1"/>
</dbReference>
<dbReference type="CDD" id="cd06259">
    <property type="entry name" value="YdcF-like"/>
    <property type="match status" value="1"/>
</dbReference>
<name>A0A0E3ZTN3_9BACT</name>
<dbReference type="OrthoDB" id="9782395at2"/>
<dbReference type="InterPro" id="IPR014729">
    <property type="entry name" value="Rossmann-like_a/b/a_fold"/>
</dbReference>
<proteinExistence type="predicted"/>
<evidence type="ECO:0000313" key="4">
    <source>
        <dbReference type="Proteomes" id="UP000033054"/>
    </source>
</evidence>
<dbReference type="AlphaFoldDB" id="A0A0E3ZTN3"/>
<dbReference type="PANTHER" id="PTHR30336">
    <property type="entry name" value="INNER MEMBRANE PROTEIN, PROBABLE PERMEASE"/>
    <property type="match status" value="1"/>
</dbReference>
<accession>A0A0E3ZTN3</accession>
<keyword evidence="1" id="KW-1133">Transmembrane helix</keyword>
<gene>
    <name evidence="3" type="ORF">SD10_02460</name>
</gene>
<dbReference type="HOGENOM" id="CLU_053514_1_2_10"/>
<keyword evidence="1" id="KW-0472">Membrane</keyword>
<dbReference type="GO" id="GO:0005886">
    <property type="term" value="C:plasma membrane"/>
    <property type="evidence" value="ECO:0007669"/>
    <property type="project" value="TreeGrafter"/>
</dbReference>
<dbReference type="Proteomes" id="UP000033054">
    <property type="component" value="Chromosome"/>
</dbReference>
<organism evidence="3 4">
    <name type="scientific">Spirosoma radiotolerans</name>
    <dbReference type="NCBI Taxonomy" id="1379870"/>
    <lineage>
        <taxon>Bacteria</taxon>
        <taxon>Pseudomonadati</taxon>
        <taxon>Bacteroidota</taxon>
        <taxon>Cytophagia</taxon>
        <taxon>Cytophagales</taxon>
        <taxon>Cytophagaceae</taxon>
        <taxon>Spirosoma</taxon>
    </lineage>
</organism>
<dbReference type="Pfam" id="PF02698">
    <property type="entry name" value="DUF218"/>
    <property type="match status" value="1"/>
</dbReference>
<protein>
    <recommendedName>
        <fullName evidence="2">DUF218 domain-containing protein</fullName>
    </recommendedName>
</protein>
<dbReference type="EMBL" id="CP010429">
    <property type="protein sequence ID" value="AKD53933.1"/>
    <property type="molecule type" value="Genomic_DNA"/>
</dbReference>
<dbReference type="GO" id="GO:0000270">
    <property type="term" value="P:peptidoglycan metabolic process"/>
    <property type="evidence" value="ECO:0007669"/>
    <property type="project" value="TreeGrafter"/>
</dbReference>
<evidence type="ECO:0000256" key="1">
    <source>
        <dbReference type="SAM" id="Phobius"/>
    </source>
</evidence>
<evidence type="ECO:0000313" key="3">
    <source>
        <dbReference type="EMBL" id="AKD53933.1"/>
    </source>
</evidence>
<keyword evidence="4" id="KW-1185">Reference proteome</keyword>
<reference evidence="3 4" key="1">
    <citation type="journal article" date="2014" name="Curr. Microbiol.">
        <title>Spirosoma radiotolerans sp. nov., a gamma-radiation-resistant bacterium isolated from gamma ray-irradiated soil.</title>
        <authorList>
            <person name="Lee J.J."/>
            <person name="Srinivasan S."/>
            <person name="Lim S."/>
            <person name="Joe M."/>
            <person name="Im S."/>
            <person name="Bae S.I."/>
            <person name="Park K.R."/>
            <person name="Han J.H."/>
            <person name="Park S.H."/>
            <person name="Joo B.M."/>
            <person name="Park S.J."/>
            <person name="Kim M.K."/>
        </authorList>
    </citation>
    <scope>NUCLEOTIDE SEQUENCE [LARGE SCALE GENOMIC DNA]</scope>
    <source>
        <strain evidence="3 4">DG5A</strain>
    </source>
</reference>
<evidence type="ECO:0000259" key="2">
    <source>
        <dbReference type="Pfam" id="PF02698"/>
    </source>
</evidence>
<dbReference type="PANTHER" id="PTHR30336:SF4">
    <property type="entry name" value="ENVELOPE BIOGENESIS FACTOR ELYC"/>
    <property type="match status" value="1"/>
</dbReference>
<dbReference type="Gene3D" id="3.40.50.620">
    <property type="entry name" value="HUPs"/>
    <property type="match status" value="1"/>
</dbReference>
<feature type="domain" description="DUF218" evidence="2">
    <location>
        <begin position="82"/>
        <end position="260"/>
    </location>
</feature>
<feature type="transmembrane region" description="Helical" evidence="1">
    <location>
        <begin position="41"/>
        <end position="62"/>
    </location>
</feature>
<dbReference type="PATRIC" id="fig|1379870.5.peg.548"/>
<dbReference type="InterPro" id="IPR003848">
    <property type="entry name" value="DUF218"/>
</dbReference>
<keyword evidence="1" id="KW-0812">Transmembrane</keyword>
<dbReference type="InterPro" id="IPR051599">
    <property type="entry name" value="Cell_Envelope_Assoc"/>
</dbReference>
<feature type="transmembrane region" description="Helical" evidence="1">
    <location>
        <begin position="12"/>
        <end position="29"/>
    </location>
</feature>